<protein>
    <submittedName>
        <fullName evidence="3">Bacterial protein of uncharacterized function (DUF883)</fullName>
    </submittedName>
</protein>
<keyword evidence="1" id="KW-0472">Membrane</keyword>
<evidence type="ECO:0000259" key="2">
    <source>
        <dbReference type="Pfam" id="PF19029"/>
    </source>
</evidence>
<name>A0A157P9C6_9BORD</name>
<feature type="transmembrane region" description="Helical" evidence="1">
    <location>
        <begin position="84"/>
        <end position="103"/>
    </location>
</feature>
<feature type="domain" description="DUF883" evidence="2">
    <location>
        <begin position="72"/>
        <end position="99"/>
    </location>
</feature>
<dbReference type="RefSeq" id="WP_082887209.1">
    <property type="nucleotide sequence ID" value="NZ_FKBS01000014.1"/>
</dbReference>
<dbReference type="OrthoDB" id="8637522at2"/>
<dbReference type="InterPro" id="IPR043605">
    <property type="entry name" value="DUF883_C"/>
</dbReference>
<keyword evidence="1" id="KW-1133">Transmembrane helix</keyword>
<sequence>MPNLRHALSDAQLVQAKDSVQSLLTRVDELLESNAAQAEDTAHGVAHRIKRQAHGLRRMARSRNVKRVAARTDRYVHRNAWKSIGLAVVVGVVAGALSSATALRR</sequence>
<dbReference type="EMBL" id="FKBS01000014">
    <property type="protein sequence ID" value="SAI30302.1"/>
    <property type="molecule type" value="Genomic_DNA"/>
</dbReference>
<accession>A0A157P9C6</accession>
<evidence type="ECO:0000256" key="1">
    <source>
        <dbReference type="SAM" id="Phobius"/>
    </source>
</evidence>
<dbReference type="Pfam" id="PF19029">
    <property type="entry name" value="DUF883_C"/>
    <property type="match status" value="1"/>
</dbReference>
<proteinExistence type="predicted"/>
<dbReference type="AlphaFoldDB" id="A0A157P9C6"/>
<reference evidence="3 4" key="1">
    <citation type="submission" date="2016-03" db="EMBL/GenBank/DDBJ databases">
        <authorList>
            <consortium name="Pathogen Informatics"/>
        </authorList>
    </citation>
    <scope>NUCLEOTIDE SEQUENCE [LARGE SCALE GENOMIC DNA]</scope>
    <source>
        <strain evidence="3 4">NCTC13364</strain>
    </source>
</reference>
<gene>
    <name evidence="3" type="ORF">SAMEA1982600_02409</name>
</gene>
<dbReference type="Proteomes" id="UP000077037">
    <property type="component" value="Unassembled WGS sequence"/>
</dbReference>
<organism evidence="3 4">
    <name type="scientific">Bordetella ansorpii</name>
    <dbReference type="NCBI Taxonomy" id="288768"/>
    <lineage>
        <taxon>Bacteria</taxon>
        <taxon>Pseudomonadati</taxon>
        <taxon>Pseudomonadota</taxon>
        <taxon>Betaproteobacteria</taxon>
        <taxon>Burkholderiales</taxon>
        <taxon>Alcaligenaceae</taxon>
        <taxon>Bordetella</taxon>
    </lineage>
</organism>
<evidence type="ECO:0000313" key="3">
    <source>
        <dbReference type="EMBL" id="SAI30302.1"/>
    </source>
</evidence>
<keyword evidence="1" id="KW-0812">Transmembrane</keyword>
<evidence type="ECO:0000313" key="4">
    <source>
        <dbReference type="Proteomes" id="UP000077037"/>
    </source>
</evidence>